<proteinExistence type="inferred from homology"/>
<gene>
    <name evidence="2" type="ORF">GXW76_05715</name>
</gene>
<dbReference type="InterPro" id="IPR015942">
    <property type="entry name" value="Asp/Glu/hydantoin_racemase"/>
</dbReference>
<dbReference type="EMBL" id="JAAEDM010000009">
    <property type="protein sequence ID" value="MBR0670660.1"/>
    <property type="molecule type" value="Genomic_DNA"/>
</dbReference>
<dbReference type="GO" id="GO:0047661">
    <property type="term" value="F:amino-acid racemase activity"/>
    <property type="evidence" value="ECO:0007669"/>
    <property type="project" value="InterPro"/>
</dbReference>
<dbReference type="PANTHER" id="PTHR28047:SF5">
    <property type="entry name" value="PROTEIN DCG1"/>
    <property type="match status" value="1"/>
</dbReference>
<dbReference type="InterPro" id="IPR052186">
    <property type="entry name" value="Hydantoin_racemase-like"/>
</dbReference>
<dbReference type="Proteomes" id="UP001138751">
    <property type="component" value="Unassembled WGS sequence"/>
</dbReference>
<comment type="caution">
    <text evidence="2">The sequence shown here is derived from an EMBL/GenBank/DDBJ whole genome shotgun (WGS) entry which is preliminary data.</text>
</comment>
<reference evidence="2" key="2">
    <citation type="journal article" date="2021" name="Syst. Appl. Microbiol.">
        <title>Roseomonas hellenica sp. nov., isolated from roots of wild-growing Alkanna tinctoria.</title>
        <authorList>
            <person name="Rat A."/>
            <person name="Naranjo H.D."/>
            <person name="Lebbe L."/>
            <person name="Cnockaert M."/>
            <person name="Krigas N."/>
            <person name="Grigoriadou K."/>
            <person name="Maloupa E."/>
            <person name="Willems A."/>
        </authorList>
    </citation>
    <scope>NUCLEOTIDE SEQUENCE</scope>
    <source>
        <strain evidence="2">LMG 31231</strain>
    </source>
</reference>
<evidence type="ECO:0000256" key="1">
    <source>
        <dbReference type="ARBA" id="ARBA00038414"/>
    </source>
</evidence>
<evidence type="ECO:0000313" key="3">
    <source>
        <dbReference type="Proteomes" id="UP001138751"/>
    </source>
</evidence>
<evidence type="ECO:0000313" key="2">
    <source>
        <dbReference type="EMBL" id="MBR0670660.1"/>
    </source>
</evidence>
<dbReference type="InterPro" id="IPR053714">
    <property type="entry name" value="Iso_Racemase_Enz_sf"/>
</dbReference>
<reference evidence="2" key="1">
    <citation type="submission" date="2020-01" db="EMBL/GenBank/DDBJ databases">
        <authorList>
            <person name="Rat A."/>
        </authorList>
    </citation>
    <scope>NUCLEOTIDE SEQUENCE</scope>
    <source>
        <strain evidence="2">LMG 31231</strain>
    </source>
</reference>
<protein>
    <submittedName>
        <fullName evidence="2">Asp/Glu racemase</fullName>
    </submittedName>
</protein>
<dbReference type="PANTHER" id="PTHR28047">
    <property type="entry name" value="PROTEIN DCG1"/>
    <property type="match status" value="1"/>
</dbReference>
<dbReference type="AlphaFoldDB" id="A0A9X9WU31"/>
<name>A0A9X9WU31_9PROT</name>
<dbReference type="RefSeq" id="WP_211861029.1">
    <property type="nucleotide sequence ID" value="NZ_JAAEDM010000009.1"/>
</dbReference>
<sequence length="225" mass="23978">MAERILLINPNSSRSCTDGIAAAVAPYAAPGLPRLDVVRIEEGPPAIVTWRDWYGIAEPLCRMVERETADAYILACVSDPGLEAVRTVTDRPVFGPLRCAVAAAMMRGERFGIIAFTDKSKPRQRRALQAMGVESRLAGTIPLNLDMEVLTDPLAPRARLAEAAKELVAMGAESVILGCAGMAGHRNFAEDSCGVPVIEPCQAAVTQAILAVVSARGERVRLAAE</sequence>
<comment type="similarity">
    <text evidence="1">Belongs to the HyuE racemase family.</text>
</comment>
<keyword evidence="3" id="KW-1185">Reference proteome</keyword>
<accession>A0A9X9WU31</accession>
<organism evidence="2 3">
    <name type="scientific">Neoroseomonas soli</name>
    <dbReference type="NCBI Taxonomy" id="1081025"/>
    <lineage>
        <taxon>Bacteria</taxon>
        <taxon>Pseudomonadati</taxon>
        <taxon>Pseudomonadota</taxon>
        <taxon>Alphaproteobacteria</taxon>
        <taxon>Acetobacterales</taxon>
        <taxon>Acetobacteraceae</taxon>
        <taxon>Neoroseomonas</taxon>
    </lineage>
</organism>
<dbReference type="Pfam" id="PF01177">
    <property type="entry name" value="Asp_Glu_race"/>
    <property type="match status" value="1"/>
</dbReference>
<dbReference type="Gene3D" id="3.40.50.12500">
    <property type="match status" value="1"/>
</dbReference>